<gene>
    <name evidence="18" type="ORF">FE257_011346</name>
</gene>
<dbReference type="SUPFAM" id="SSF56176">
    <property type="entry name" value="FAD-binding/transporter-associated domain-like"/>
    <property type="match status" value="1"/>
</dbReference>
<dbReference type="GO" id="GO:0008360">
    <property type="term" value="P:regulation of cell shape"/>
    <property type="evidence" value="ECO:0007669"/>
    <property type="project" value="UniProtKB-KW"/>
</dbReference>
<dbReference type="Gene3D" id="3.30.465.10">
    <property type="match status" value="1"/>
</dbReference>
<dbReference type="AlphaFoldDB" id="A0AAD4GQQ0"/>
<keyword evidence="9" id="KW-0274">FAD</keyword>
<evidence type="ECO:0000256" key="2">
    <source>
        <dbReference type="ARBA" id="ARBA00003921"/>
    </source>
</evidence>
<dbReference type="Pfam" id="PF01565">
    <property type="entry name" value="FAD_binding_4"/>
    <property type="match status" value="1"/>
</dbReference>
<protein>
    <recommendedName>
        <fullName evidence="5">UDP-N-acetylmuramate dehydrogenase</fullName>
        <ecNumber evidence="5">1.3.1.98</ecNumber>
    </recommendedName>
</protein>
<dbReference type="InterPro" id="IPR011601">
    <property type="entry name" value="MurB_C"/>
</dbReference>
<dbReference type="GO" id="GO:0071949">
    <property type="term" value="F:FAD binding"/>
    <property type="evidence" value="ECO:0007669"/>
    <property type="project" value="InterPro"/>
</dbReference>
<evidence type="ECO:0000256" key="7">
    <source>
        <dbReference type="ARBA" id="ARBA00022618"/>
    </source>
</evidence>
<dbReference type="Proteomes" id="UP001194746">
    <property type="component" value="Unassembled WGS sequence"/>
</dbReference>
<keyword evidence="8" id="KW-0285">Flavoprotein</keyword>
<dbReference type="GO" id="GO:0051301">
    <property type="term" value="P:cell division"/>
    <property type="evidence" value="ECO:0007669"/>
    <property type="project" value="UniProtKB-KW"/>
</dbReference>
<evidence type="ECO:0000256" key="6">
    <source>
        <dbReference type="ARBA" id="ARBA00022490"/>
    </source>
</evidence>
<dbReference type="SUPFAM" id="SSF56194">
    <property type="entry name" value="Uridine diphospho-N-Acetylenolpyruvylglucosamine reductase, MurB, C-terminal domain"/>
    <property type="match status" value="1"/>
</dbReference>
<evidence type="ECO:0000256" key="4">
    <source>
        <dbReference type="ARBA" id="ARBA00004752"/>
    </source>
</evidence>
<evidence type="ECO:0000256" key="12">
    <source>
        <dbReference type="ARBA" id="ARBA00022984"/>
    </source>
</evidence>
<dbReference type="GO" id="GO:0071555">
    <property type="term" value="P:cell wall organization"/>
    <property type="evidence" value="ECO:0007669"/>
    <property type="project" value="UniProtKB-KW"/>
</dbReference>
<evidence type="ECO:0000313" key="18">
    <source>
        <dbReference type="EMBL" id="KAF9886574.1"/>
    </source>
</evidence>
<sequence length="353" mass="38837">MHLTLEEHIDLQPHNTFHLPCTARYFLRIHHITQLPPLIHSPLFQSHPHLILGSGSNILFATPEYDSIVLKNEIPGIEPISSTTPAHTTLKVSSGVLWTSLVDYCLTHQLGGIENLALIPGTVGAAPVQNVGAYGVEIASVVDSVEVVDLRTGETRVVSNQECEFGYRDSIFKRGGRGGEWFITAVRITLTNAGHGYVPNTMYGSVRETLEQDMGIDIDRVSIQDVAKAVCRLRRRKLPDPQVLGNAGSFFVNPLLQGQMSEESFVQRHPGVLVFRRGDGRMVVPAGELIEACGWKGWRASCTGVYEAHALILVNYGGAKGKEVLELAGRISDSVWDWFGIRLRTEITIILGQ</sequence>
<dbReference type="EC" id="1.3.1.98" evidence="5"/>
<keyword evidence="14" id="KW-0131">Cell cycle</keyword>
<dbReference type="InterPro" id="IPR003170">
    <property type="entry name" value="MurB"/>
</dbReference>
<evidence type="ECO:0000256" key="16">
    <source>
        <dbReference type="ARBA" id="ARBA00048914"/>
    </source>
</evidence>
<dbReference type="EMBL" id="VCAU01000075">
    <property type="protein sequence ID" value="KAF9886574.1"/>
    <property type="molecule type" value="Genomic_DNA"/>
</dbReference>
<comment type="catalytic activity">
    <reaction evidence="16">
        <text>UDP-N-acetyl-alpha-D-muramate + NADP(+) = UDP-N-acetyl-3-O-(1-carboxyvinyl)-alpha-D-glucosamine + NADPH + H(+)</text>
        <dbReference type="Rhea" id="RHEA:12248"/>
        <dbReference type="ChEBI" id="CHEBI:15378"/>
        <dbReference type="ChEBI" id="CHEBI:57783"/>
        <dbReference type="ChEBI" id="CHEBI:58349"/>
        <dbReference type="ChEBI" id="CHEBI:68483"/>
        <dbReference type="ChEBI" id="CHEBI:70757"/>
        <dbReference type="EC" id="1.3.1.98"/>
    </reaction>
</comment>
<evidence type="ECO:0000313" key="19">
    <source>
        <dbReference type="Proteomes" id="UP001194746"/>
    </source>
</evidence>
<keyword evidence="15" id="KW-0961">Cell wall biogenesis/degradation</keyword>
<dbReference type="InterPro" id="IPR036318">
    <property type="entry name" value="FAD-bd_PCMH-like_sf"/>
</dbReference>
<comment type="cofactor">
    <cofactor evidence="1">
        <name>FAD</name>
        <dbReference type="ChEBI" id="CHEBI:57692"/>
    </cofactor>
</comment>
<feature type="domain" description="FAD-binding PCMH-type" evidence="17">
    <location>
        <begin position="18"/>
        <end position="193"/>
    </location>
</feature>
<dbReference type="GO" id="GO:0008762">
    <property type="term" value="F:UDP-N-acetylmuramate dehydrogenase activity"/>
    <property type="evidence" value="ECO:0007669"/>
    <property type="project" value="UniProtKB-EC"/>
</dbReference>
<evidence type="ECO:0000256" key="15">
    <source>
        <dbReference type="ARBA" id="ARBA00023316"/>
    </source>
</evidence>
<keyword evidence="10" id="KW-0521">NADP</keyword>
<keyword evidence="6" id="KW-0963">Cytoplasm</keyword>
<comment type="caution">
    <text evidence="18">The sequence shown here is derived from an EMBL/GenBank/DDBJ whole genome shotgun (WGS) entry which is preliminary data.</text>
</comment>
<keyword evidence="13" id="KW-0560">Oxidoreductase</keyword>
<evidence type="ECO:0000259" key="17">
    <source>
        <dbReference type="PROSITE" id="PS51387"/>
    </source>
</evidence>
<evidence type="ECO:0000256" key="9">
    <source>
        <dbReference type="ARBA" id="ARBA00022827"/>
    </source>
</evidence>
<dbReference type="Pfam" id="PF02873">
    <property type="entry name" value="MurB_C"/>
    <property type="match status" value="1"/>
</dbReference>
<evidence type="ECO:0000256" key="5">
    <source>
        <dbReference type="ARBA" id="ARBA00012518"/>
    </source>
</evidence>
<dbReference type="PANTHER" id="PTHR21071:SF4">
    <property type="entry name" value="UDP-N-ACETYLENOLPYRUVOYLGLUCOSAMINE REDUCTASE"/>
    <property type="match status" value="1"/>
</dbReference>
<dbReference type="InterPro" id="IPR016166">
    <property type="entry name" value="FAD-bd_PCMH"/>
</dbReference>
<dbReference type="Gene3D" id="3.90.78.10">
    <property type="entry name" value="UDP-N-acetylenolpyruvoylglucosamine reductase, C-terminal domain"/>
    <property type="match status" value="1"/>
</dbReference>
<evidence type="ECO:0000256" key="8">
    <source>
        <dbReference type="ARBA" id="ARBA00022630"/>
    </source>
</evidence>
<keyword evidence="11" id="KW-0133">Cell shape</keyword>
<comment type="subcellular location">
    <subcellularLocation>
        <location evidence="3">Cytoplasm</location>
    </subcellularLocation>
</comment>
<reference evidence="18" key="2">
    <citation type="submission" date="2020-02" db="EMBL/GenBank/DDBJ databases">
        <authorList>
            <person name="Gilchrist C.L.M."/>
            <person name="Chooi Y.-H."/>
        </authorList>
    </citation>
    <scope>NUCLEOTIDE SEQUENCE</scope>
    <source>
        <strain evidence="18">MST-FP2251</strain>
    </source>
</reference>
<dbReference type="InterPro" id="IPR036635">
    <property type="entry name" value="MurB_C_sf"/>
</dbReference>
<keyword evidence="12" id="KW-0573">Peptidoglycan synthesis</keyword>
<keyword evidence="7" id="KW-0132">Cell division</keyword>
<evidence type="ECO:0000256" key="11">
    <source>
        <dbReference type="ARBA" id="ARBA00022960"/>
    </source>
</evidence>
<evidence type="ECO:0000256" key="13">
    <source>
        <dbReference type="ARBA" id="ARBA00023002"/>
    </source>
</evidence>
<accession>A0AAD4GQQ0</accession>
<dbReference type="InterPro" id="IPR016167">
    <property type="entry name" value="FAD-bd_PCMH_sub1"/>
</dbReference>
<evidence type="ECO:0000256" key="14">
    <source>
        <dbReference type="ARBA" id="ARBA00023306"/>
    </source>
</evidence>
<evidence type="ECO:0000256" key="1">
    <source>
        <dbReference type="ARBA" id="ARBA00001974"/>
    </source>
</evidence>
<reference evidence="18" key="1">
    <citation type="journal article" date="2019" name="Beilstein J. Org. Chem.">
        <title>Nanangenines: drimane sesquiterpenoids as the dominant metabolite cohort of a novel Australian fungus, Aspergillus nanangensis.</title>
        <authorList>
            <person name="Lacey H.J."/>
            <person name="Gilchrist C.L.M."/>
            <person name="Crombie A."/>
            <person name="Kalaitzis J.A."/>
            <person name="Vuong D."/>
            <person name="Rutledge P.J."/>
            <person name="Turner P."/>
            <person name="Pitt J.I."/>
            <person name="Lacey E."/>
            <person name="Chooi Y.H."/>
            <person name="Piggott A.M."/>
        </authorList>
    </citation>
    <scope>NUCLEOTIDE SEQUENCE</scope>
    <source>
        <strain evidence="18">MST-FP2251</strain>
    </source>
</reference>
<dbReference type="NCBIfam" id="NF000755">
    <property type="entry name" value="PRK00046.1"/>
    <property type="match status" value="1"/>
</dbReference>
<dbReference type="InterPro" id="IPR016169">
    <property type="entry name" value="FAD-bd_PCMH_sub2"/>
</dbReference>
<organism evidence="18 19">
    <name type="scientific">Aspergillus nanangensis</name>
    <dbReference type="NCBI Taxonomy" id="2582783"/>
    <lineage>
        <taxon>Eukaryota</taxon>
        <taxon>Fungi</taxon>
        <taxon>Dikarya</taxon>
        <taxon>Ascomycota</taxon>
        <taxon>Pezizomycotina</taxon>
        <taxon>Eurotiomycetes</taxon>
        <taxon>Eurotiomycetidae</taxon>
        <taxon>Eurotiales</taxon>
        <taxon>Aspergillaceae</taxon>
        <taxon>Aspergillus</taxon>
        <taxon>Aspergillus subgen. Circumdati</taxon>
    </lineage>
</organism>
<dbReference type="PROSITE" id="PS51387">
    <property type="entry name" value="FAD_PCMH"/>
    <property type="match status" value="1"/>
</dbReference>
<dbReference type="HAMAP" id="MF_00037">
    <property type="entry name" value="MurB"/>
    <property type="match status" value="1"/>
</dbReference>
<keyword evidence="19" id="KW-1185">Reference proteome</keyword>
<proteinExistence type="inferred from homology"/>
<comment type="pathway">
    <text evidence="4">Cell wall biogenesis; peptidoglycan biosynthesis.</text>
</comment>
<dbReference type="GO" id="GO:0005829">
    <property type="term" value="C:cytosol"/>
    <property type="evidence" value="ECO:0007669"/>
    <property type="project" value="TreeGrafter"/>
</dbReference>
<comment type="function">
    <text evidence="2">Cell wall formation.</text>
</comment>
<dbReference type="InterPro" id="IPR006094">
    <property type="entry name" value="Oxid_FAD_bind_N"/>
</dbReference>
<dbReference type="NCBIfam" id="TIGR00179">
    <property type="entry name" value="murB"/>
    <property type="match status" value="1"/>
</dbReference>
<evidence type="ECO:0000256" key="3">
    <source>
        <dbReference type="ARBA" id="ARBA00004496"/>
    </source>
</evidence>
<evidence type="ECO:0000256" key="10">
    <source>
        <dbReference type="ARBA" id="ARBA00022857"/>
    </source>
</evidence>
<name>A0AAD4GQQ0_ASPNN</name>
<dbReference type="PANTHER" id="PTHR21071">
    <property type="entry name" value="UDP-N-ACETYLENOLPYRUVOYLGLUCOSAMINE REDUCTASE"/>
    <property type="match status" value="1"/>
</dbReference>
<dbReference type="Gene3D" id="3.30.43.10">
    <property type="entry name" value="Uridine Diphospho-n-acetylenolpyruvylglucosamine Reductase, domain 2"/>
    <property type="match status" value="1"/>
</dbReference>